<dbReference type="Proteomes" id="UP000019373">
    <property type="component" value="Unassembled WGS sequence"/>
</dbReference>
<feature type="region of interest" description="Disordered" evidence="1">
    <location>
        <begin position="226"/>
        <end position="262"/>
    </location>
</feature>
<sequence>MPIKIPKSFVRRKSSGNALEEVPNAPAPSFRVFERRPGGNKSWDGSNDLKQQTSQVRMYEATENDFDEELFPDKKDDSSNRGSGGTNNSASTAPYGSAASSARLSSSSTIPSSTDISNDSHTNSIVSTQRPFQDIPVPPTPRSRGWSIRNAGRTFSFASKQKIEVPVEPLPLHRPSLPVTQTPTFTPGRRERAMTASTASTATPPKLLDGELAFGDSGLEDFENIFDGIGNQTSRDSISPHHSAKMDLPPLPYGADSAVSQQISPLPSSLDIDRARVEASSPYSFGSQDSRDGLMDSPIAAQFQNHPNPSSPVRRKALPPLQGMPNRSPLSSPLREADTNTGSLSGGTSLVKSPSPAADESERLLASSISRRDSSFQQIAHFGAARKLEPANPNGMKEDNDDNDELLFSKSSSNRADISRTAPRKAAPPSSFRQPNAGTVDSSLIDSFRVAARFEADAPAQEKPAKKVMTPAQFERYRQQQEQTRRKNNLSQKDDSGDENDNYEDDDELERDRQAAQQRRKQEAHLSVYRQTMMKVTGESSAGPNSNAAQSGRLTSMSTPELSRMSRLTAVTGVSSHSGKSSGTDEEDEDVPLGILAAHGFPNKNKPPSRLQTSLSNSSLPGSTPLSAPPASVSGESRGGLKGNLPVFARNLPQDPYYGASLVNAPNREQLSMGGGFGGAPAGQVHPSGLVGVIAGEERARAMRRGSPNPQAMQDSFMPAQHPGMMGRSQTMGAVPPVSGYPGPGMPGMMGPQALSPGDQAQIQMAQHMSQMMQMQMQWMQQMTQIQHNGQMGQMPQPPQHGMPAMPNLMGMSGEMGNGIPRPFSMPLPDSPRQNGRTMSLTPGTTNQWNRNSSYSPSVAGVQGGYAPSIAPSERNTIGMASRYRPVSIIAESIKAPNDKRLSTFTSGTLQPWSHQNTERGRLSPSNTNTTVRSPSASGLGRKPLTPDEEDDDQGWAEMKKKRDNKKGIWKMKKSEKSGG</sequence>
<feature type="compositionally biased region" description="Polar residues" evidence="1">
    <location>
        <begin position="431"/>
        <end position="440"/>
    </location>
</feature>
<dbReference type="OrthoDB" id="5396252at2759"/>
<name>U1GET1_ENDPU</name>
<feature type="region of interest" description="Disordered" evidence="1">
    <location>
        <begin position="384"/>
        <end position="440"/>
    </location>
</feature>
<dbReference type="eggNOG" id="ENOG502S93S">
    <property type="taxonomic scope" value="Eukaryota"/>
</dbReference>
<dbReference type="EMBL" id="KE721353">
    <property type="protein sequence ID" value="ERF70236.1"/>
    <property type="molecule type" value="Genomic_DNA"/>
</dbReference>
<feature type="compositionally biased region" description="Low complexity" evidence="1">
    <location>
        <begin position="194"/>
        <end position="203"/>
    </location>
</feature>
<feature type="region of interest" description="Disordered" evidence="1">
    <location>
        <begin position="300"/>
        <end position="362"/>
    </location>
</feature>
<feature type="compositionally biased region" description="Polar residues" evidence="1">
    <location>
        <begin position="43"/>
        <end position="56"/>
    </location>
</feature>
<protein>
    <submittedName>
        <fullName evidence="2">Uncharacterized protein</fullName>
    </submittedName>
</protein>
<feature type="compositionally biased region" description="Polar residues" evidence="1">
    <location>
        <begin position="903"/>
        <end position="916"/>
    </location>
</feature>
<feature type="compositionally biased region" description="Basic and acidic residues" evidence="1">
    <location>
        <begin position="510"/>
        <end position="524"/>
    </location>
</feature>
<feature type="compositionally biased region" description="Polar residues" evidence="1">
    <location>
        <begin position="610"/>
        <end position="626"/>
    </location>
</feature>
<organism evidence="2 3">
    <name type="scientific">Endocarpon pusillum (strain Z07020 / HMAS-L-300199)</name>
    <name type="common">Lichen-forming fungus</name>
    <dbReference type="NCBI Taxonomy" id="1263415"/>
    <lineage>
        <taxon>Eukaryota</taxon>
        <taxon>Fungi</taxon>
        <taxon>Dikarya</taxon>
        <taxon>Ascomycota</taxon>
        <taxon>Pezizomycotina</taxon>
        <taxon>Eurotiomycetes</taxon>
        <taxon>Chaetothyriomycetidae</taxon>
        <taxon>Verrucariales</taxon>
        <taxon>Verrucariaceae</taxon>
        <taxon>Endocarpon</taxon>
    </lineage>
</organism>
<proteinExistence type="predicted"/>
<feature type="compositionally biased region" description="Basic and acidic residues" evidence="1">
    <location>
        <begin position="475"/>
        <end position="485"/>
    </location>
</feature>
<dbReference type="GeneID" id="19235486"/>
<feature type="region of interest" description="Disordered" evidence="1">
    <location>
        <begin position="456"/>
        <end position="562"/>
    </location>
</feature>
<dbReference type="HOGENOM" id="CLU_006885_0_0_1"/>
<reference evidence="3" key="1">
    <citation type="journal article" date="2014" name="BMC Genomics">
        <title>Genome characteristics reveal the impact of lichenization on lichen-forming fungus Endocarpon pusillum Hedwig (Verrucariales, Ascomycota).</title>
        <authorList>
            <person name="Wang Y.-Y."/>
            <person name="Liu B."/>
            <person name="Zhang X.-Y."/>
            <person name="Zhou Q.-M."/>
            <person name="Zhang T."/>
            <person name="Li H."/>
            <person name="Yu Y.-F."/>
            <person name="Zhang X.-L."/>
            <person name="Hao X.-Y."/>
            <person name="Wang M."/>
            <person name="Wang L."/>
            <person name="Wei J.-C."/>
        </authorList>
    </citation>
    <scope>NUCLEOTIDE SEQUENCE [LARGE SCALE GENOMIC DNA]</scope>
    <source>
        <strain evidence="3">Z07020 / HMAS-L-300199</strain>
    </source>
</reference>
<gene>
    <name evidence="2" type="ORF">EPUS_00424</name>
</gene>
<evidence type="ECO:0000256" key="1">
    <source>
        <dbReference type="SAM" id="MobiDB-lite"/>
    </source>
</evidence>
<dbReference type="OMA" id="QAQIQMT"/>
<keyword evidence="3" id="KW-1185">Reference proteome</keyword>
<feature type="compositionally biased region" description="Polar residues" evidence="1">
    <location>
        <begin position="339"/>
        <end position="352"/>
    </location>
</feature>
<accession>U1GET1</accession>
<feature type="region of interest" description="Disordered" evidence="1">
    <location>
        <begin position="902"/>
        <end position="980"/>
    </location>
</feature>
<feature type="compositionally biased region" description="Polar residues" evidence="1">
    <location>
        <begin position="538"/>
        <end position="561"/>
    </location>
</feature>
<evidence type="ECO:0000313" key="2">
    <source>
        <dbReference type="EMBL" id="ERF70236.1"/>
    </source>
</evidence>
<feature type="region of interest" description="Disordered" evidence="1">
    <location>
        <begin position="168"/>
        <end position="209"/>
    </location>
</feature>
<feature type="region of interest" description="Disordered" evidence="1">
    <location>
        <begin position="1"/>
        <end position="148"/>
    </location>
</feature>
<feature type="compositionally biased region" description="Polar residues" evidence="1">
    <location>
        <begin position="924"/>
        <end position="937"/>
    </location>
</feature>
<feature type="region of interest" description="Disordered" evidence="1">
    <location>
        <begin position="597"/>
        <end position="639"/>
    </location>
</feature>
<feature type="compositionally biased region" description="Low complexity" evidence="1">
    <location>
        <begin position="86"/>
        <end position="120"/>
    </location>
</feature>
<feature type="compositionally biased region" description="Polar residues" evidence="1">
    <location>
        <begin position="121"/>
        <end position="131"/>
    </location>
</feature>
<dbReference type="PANTHER" id="PTHR42068">
    <property type="entry name" value="YALI0B18964P"/>
    <property type="match status" value="1"/>
</dbReference>
<feature type="compositionally biased region" description="Acidic residues" evidence="1">
    <location>
        <begin position="496"/>
        <end position="509"/>
    </location>
</feature>
<dbReference type="PANTHER" id="PTHR42068:SF1">
    <property type="entry name" value="YALI0B18964P"/>
    <property type="match status" value="1"/>
</dbReference>
<feature type="compositionally biased region" description="Basic residues" evidence="1">
    <location>
        <begin position="960"/>
        <end position="972"/>
    </location>
</feature>
<evidence type="ECO:0000313" key="3">
    <source>
        <dbReference type="Proteomes" id="UP000019373"/>
    </source>
</evidence>
<dbReference type="AlphaFoldDB" id="U1GET1"/>
<dbReference type="RefSeq" id="XP_007804271.1">
    <property type="nucleotide sequence ID" value="XM_007806080.1"/>
</dbReference>